<organism evidence="2 3">
    <name type="scientific">Astrephomene gubernaculifera</name>
    <dbReference type="NCBI Taxonomy" id="47775"/>
    <lineage>
        <taxon>Eukaryota</taxon>
        <taxon>Viridiplantae</taxon>
        <taxon>Chlorophyta</taxon>
        <taxon>core chlorophytes</taxon>
        <taxon>Chlorophyceae</taxon>
        <taxon>CS clade</taxon>
        <taxon>Chlamydomonadales</taxon>
        <taxon>Astrephomenaceae</taxon>
        <taxon>Astrephomene</taxon>
    </lineage>
</organism>
<feature type="compositionally biased region" description="Low complexity" evidence="1">
    <location>
        <begin position="7"/>
        <end position="20"/>
    </location>
</feature>
<dbReference type="Proteomes" id="UP001054857">
    <property type="component" value="Unassembled WGS sequence"/>
</dbReference>
<dbReference type="EMBL" id="BMAR01000005">
    <property type="protein sequence ID" value="GFR43101.1"/>
    <property type="molecule type" value="Genomic_DNA"/>
</dbReference>
<keyword evidence="3" id="KW-1185">Reference proteome</keyword>
<reference evidence="2 3" key="1">
    <citation type="journal article" date="2021" name="Sci. Rep.">
        <title>Genome sequencing of the multicellular alga Astrephomene provides insights into convergent evolution of germ-soma differentiation.</title>
        <authorList>
            <person name="Yamashita S."/>
            <person name="Yamamoto K."/>
            <person name="Matsuzaki R."/>
            <person name="Suzuki S."/>
            <person name="Yamaguchi H."/>
            <person name="Hirooka S."/>
            <person name="Minakuchi Y."/>
            <person name="Miyagishima S."/>
            <person name="Kawachi M."/>
            <person name="Toyoda A."/>
            <person name="Nozaki H."/>
        </authorList>
    </citation>
    <scope>NUCLEOTIDE SEQUENCE [LARGE SCALE GENOMIC DNA]</scope>
    <source>
        <strain evidence="2 3">NIES-4017</strain>
    </source>
</reference>
<dbReference type="AlphaFoldDB" id="A0AAD3HJQ0"/>
<evidence type="ECO:0000313" key="2">
    <source>
        <dbReference type="EMBL" id="GFR43101.1"/>
    </source>
</evidence>
<feature type="non-terminal residue" evidence="2">
    <location>
        <position position="181"/>
    </location>
</feature>
<comment type="caution">
    <text evidence="2">The sequence shown here is derived from an EMBL/GenBank/DDBJ whole genome shotgun (WGS) entry which is preliminary data.</text>
</comment>
<evidence type="ECO:0000256" key="1">
    <source>
        <dbReference type="SAM" id="MobiDB-lite"/>
    </source>
</evidence>
<gene>
    <name evidence="2" type="ORF">Agub_g3943</name>
</gene>
<protein>
    <submittedName>
        <fullName evidence="2">Uncharacterized protein</fullName>
    </submittedName>
</protein>
<accession>A0AAD3HJQ0</accession>
<proteinExistence type="predicted"/>
<sequence length="181" mass="18685">TPPLPSQDPSGSSTSPGSVSRLVGAPGADVTRKSRTCKAAAPLAWVPTLAAPRTLAVYFNQTPAAKVGQVGAVALYVLNKGSLDPAITAIDLLLQTASTQQQQWATMYTGGQGQRPQLTCPGLNHFPLSAAALAAVQPQLTSAEVLAAEVVGVRLHVNEDHLTNKADLPHLAAVGLKLLQT</sequence>
<name>A0AAD3HJQ0_9CHLO</name>
<evidence type="ECO:0000313" key="3">
    <source>
        <dbReference type="Proteomes" id="UP001054857"/>
    </source>
</evidence>
<feature type="region of interest" description="Disordered" evidence="1">
    <location>
        <begin position="1"/>
        <end position="27"/>
    </location>
</feature>